<dbReference type="Pfam" id="PF08239">
    <property type="entry name" value="SH3_3"/>
    <property type="match status" value="2"/>
</dbReference>
<dbReference type="SUPFAM" id="SSF48452">
    <property type="entry name" value="TPR-like"/>
    <property type="match status" value="1"/>
</dbReference>
<feature type="repeat" description="TPR" evidence="1">
    <location>
        <begin position="309"/>
        <end position="342"/>
    </location>
</feature>
<dbReference type="KEGG" id="din:Selin_0195"/>
<dbReference type="AlphaFoldDB" id="E6W613"/>
<dbReference type="PROSITE" id="PS51257">
    <property type="entry name" value="PROKAR_LIPOPROTEIN"/>
    <property type="match status" value="1"/>
</dbReference>
<dbReference type="Gene3D" id="1.25.40.10">
    <property type="entry name" value="Tetratricopeptide repeat domain"/>
    <property type="match status" value="1"/>
</dbReference>
<evidence type="ECO:0000256" key="2">
    <source>
        <dbReference type="SAM" id="SignalP"/>
    </source>
</evidence>
<keyword evidence="1" id="KW-0802">TPR repeat</keyword>
<dbReference type="Pfam" id="PF13432">
    <property type="entry name" value="TPR_16"/>
    <property type="match status" value="1"/>
</dbReference>
<dbReference type="PANTHER" id="PTHR34408:SF1">
    <property type="entry name" value="GLYCOSYL HYDROLASE FAMILY 19 DOMAIN-CONTAINING PROTEIN HI_1415"/>
    <property type="match status" value="1"/>
</dbReference>
<dbReference type="InParanoid" id="E6W613"/>
<feature type="chain" id="PRO_5003213967" evidence="2">
    <location>
        <begin position="23"/>
        <end position="394"/>
    </location>
</feature>
<dbReference type="InterPro" id="IPR003646">
    <property type="entry name" value="SH3-like_bac-type"/>
</dbReference>
<dbReference type="RefSeq" id="WP_013504841.1">
    <property type="nucleotide sequence ID" value="NC_014836.1"/>
</dbReference>
<dbReference type="InterPro" id="IPR011990">
    <property type="entry name" value="TPR-like_helical_dom_sf"/>
</dbReference>
<dbReference type="eggNOG" id="COG3103">
    <property type="taxonomic scope" value="Bacteria"/>
</dbReference>
<dbReference type="InterPro" id="IPR052354">
    <property type="entry name" value="Cell_Wall_Dynamics_Protein"/>
</dbReference>
<dbReference type="PANTHER" id="PTHR34408">
    <property type="entry name" value="FAMILY PROTEIN, PUTATIVE-RELATED"/>
    <property type="match status" value="1"/>
</dbReference>
<dbReference type="Gene3D" id="2.30.30.40">
    <property type="entry name" value="SH3 Domains"/>
    <property type="match status" value="2"/>
</dbReference>
<organism evidence="4 5">
    <name type="scientific">Desulfurispirillum indicum (strain ATCC BAA-1389 / DSM 22839 / S5)</name>
    <dbReference type="NCBI Taxonomy" id="653733"/>
    <lineage>
        <taxon>Bacteria</taxon>
        <taxon>Pseudomonadati</taxon>
        <taxon>Chrysiogenota</taxon>
        <taxon>Chrysiogenia</taxon>
        <taxon>Chrysiogenales</taxon>
        <taxon>Chrysiogenaceae</taxon>
        <taxon>Desulfurispirillum</taxon>
    </lineage>
</organism>
<dbReference type="PROSITE" id="PS50005">
    <property type="entry name" value="TPR"/>
    <property type="match status" value="1"/>
</dbReference>
<evidence type="ECO:0000313" key="5">
    <source>
        <dbReference type="Proteomes" id="UP000002572"/>
    </source>
</evidence>
<dbReference type="eggNOG" id="COG4991">
    <property type="taxonomic scope" value="Bacteria"/>
</dbReference>
<dbReference type="EMBL" id="CP002432">
    <property type="protein sequence ID" value="ADU64952.1"/>
    <property type="molecule type" value="Genomic_DNA"/>
</dbReference>
<gene>
    <name evidence="4" type="ordered locus">Selin_0195</name>
</gene>
<keyword evidence="2" id="KW-0732">Signal</keyword>
<evidence type="ECO:0000259" key="3">
    <source>
        <dbReference type="PROSITE" id="PS51781"/>
    </source>
</evidence>
<protein>
    <submittedName>
        <fullName evidence="4">SH3 type 3 domain protein</fullName>
    </submittedName>
</protein>
<evidence type="ECO:0000313" key="4">
    <source>
        <dbReference type="EMBL" id="ADU64952.1"/>
    </source>
</evidence>
<feature type="signal peptide" evidence="2">
    <location>
        <begin position="1"/>
        <end position="22"/>
    </location>
</feature>
<sequence length="394" mass="44013">MSRPGIITTLLFMALSCAAAQAATDMPRQAVSTANMLNLRSGPSPSHSITGTLALHQEVTIMETLQSDAGYTWYRVQTENQQGFAFGKYLHLLPQEPRQPVAGKVQSYQLNVRSMPSAQGSVVRVLEQGELVTVEREIPNGLHAPWYEIRLAQEQRGFVYSAHITLQRTSTSGPMTATVAEPPLAKSPAQAPETTAVTASPAKFMAPRERMEHLNKADLFYRQGRLYESLLLYKHVVQHSHPSRSLLINIVYLQGQLGRDGHAHAFIDQHPEHKALLAYSYAIGFLEGQRPLHELTSSLQQYLPSDHNGMLTFLLGSIREQQGEYAAAQRHYFQAMERDPSSAHFRYAAARMGELNGQTAQARQLYQSVVRSANQQLAQYARTRLQQLEPPGVW</sequence>
<keyword evidence="5" id="KW-1185">Reference proteome</keyword>
<dbReference type="PROSITE" id="PS51781">
    <property type="entry name" value="SH3B"/>
    <property type="match status" value="1"/>
</dbReference>
<proteinExistence type="predicted"/>
<dbReference type="InterPro" id="IPR019734">
    <property type="entry name" value="TPR_rpt"/>
</dbReference>
<feature type="domain" description="SH3b" evidence="3">
    <location>
        <begin position="27"/>
        <end position="94"/>
    </location>
</feature>
<dbReference type="eggNOG" id="COG3118">
    <property type="taxonomic scope" value="Bacteria"/>
</dbReference>
<dbReference type="HOGENOM" id="CLU_699669_0_0_0"/>
<reference evidence="4 5" key="1">
    <citation type="submission" date="2010-12" db="EMBL/GenBank/DDBJ databases">
        <title>Complete sequence of Desulfurispirillum indicum S5.</title>
        <authorList>
            <consortium name="US DOE Joint Genome Institute"/>
            <person name="Lucas S."/>
            <person name="Copeland A."/>
            <person name="Lapidus A."/>
            <person name="Cheng J.-F."/>
            <person name="Goodwin L."/>
            <person name="Pitluck S."/>
            <person name="Chertkov O."/>
            <person name="Held B."/>
            <person name="Detter J.C."/>
            <person name="Han C."/>
            <person name="Tapia R."/>
            <person name="Land M."/>
            <person name="Hauser L."/>
            <person name="Kyrpides N."/>
            <person name="Ivanova N."/>
            <person name="Mikhailova N."/>
            <person name="Haggblom M."/>
            <person name="Rauschenbach I."/>
            <person name="Bini E."/>
            <person name="Woyke T."/>
        </authorList>
    </citation>
    <scope>NUCLEOTIDE SEQUENCE [LARGE SCALE GENOMIC DNA]</scope>
    <source>
        <strain evidence="5">ATCC BAA-1389 / DSM 22839 / S5</strain>
    </source>
</reference>
<dbReference type="Proteomes" id="UP000002572">
    <property type="component" value="Chromosome"/>
</dbReference>
<name>E6W613_DESIS</name>
<evidence type="ECO:0000256" key="1">
    <source>
        <dbReference type="PROSITE-ProRule" id="PRU00339"/>
    </source>
</evidence>
<accession>E6W613</accession>
<dbReference type="STRING" id="653733.Selin_0195"/>
<dbReference type="SMART" id="SM00287">
    <property type="entry name" value="SH3b"/>
    <property type="match status" value="2"/>
</dbReference>